<dbReference type="Gene3D" id="3.40.50.1980">
    <property type="entry name" value="Nitrogenase molybdenum iron protein domain"/>
    <property type="match status" value="2"/>
</dbReference>
<evidence type="ECO:0000313" key="2">
    <source>
        <dbReference type="EMBL" id="HGT83304.1"/>
    </source>
</evidence>
<accession>A0A7J3M4T9</accession>
<dbReference type="EMBL" id="DSYZ01000118">
    <property type="protein sequence ID" value="HGT83304.1"/>
    <property type="molecule type" value="Genomic_DNA"/>
</dbReference>
<dbReference type="PROSITE" id="PS50983">
    <property type="entry name" value="FE_B12_PBP"/>
    <property type="match status" value="1"/>
</dbReference>
<dbReference type="Pfam" id="PF01497">
    <property type="entry name" value="Peripla_BP_2"/>
    <property type="match status" value="1"/>
</dbReference>
<dbReference type="SUPFAM" id="SSF53807">
    <property type="entry name" value="Helical backbone' metal receptor"/>
    <property type="match status" value="1"/>
</dbReference>
<dbReference type="PANTHER" id="PTHR30535:SF34">
    <property type="entry name" value="MOLYBDATE-BINDING PROTEIN MOLA"/>
    <property type="match status" value="1"/>
</dbReference>
<dbReference type="PANTHER" id="PTHR30535">
    <property type="entry name" value="VITAMIN B12-BINDING PROTEIN"/>
    <property type="match status" value="1"/>
</dbReference>
<sequence>MKKVLILSVLAFVFLSYCVQQVQEKKTKITDMAGREISIEKLERIVALNSESLEMLYLLGESGKVVGVGSWSKQDPILSKVFNFSGVFDVGTASRPNVEAIISLNPDLVITYYCGGTQYGYETPKEIVEKLESAGIPVFGICIAVVKPADWGQYYEMIEKLGKLLKKEERAKKIEMKLRSIFDEFQKNVSRVERKVRVVYSWNEMNRIAGNSTIMNVLIEIARGENIGKDVPEPYATVNPEFIVERNPEIWIIWKAAKYNSSDVLKDQRFKDVNAIKNGKVFKEPDLGSNWHPVRAHLYLLWHGKIYYGIPDFDLKAKEICKYFYGIECLWS</sequence>
<name>A0A7J3M4T9_ARCFL</name>
<evidence type="ECO:0000259" key="1">
    <source>
        <dbReference type="PROSITE" id="PS50983"/>
    </source>
</evidence>
<comment type="caution">
    <text evidence="2">The sequence shown here is derived from an EMBL/GenBank/DDBJ whole genome shotgun (WGS) entry which is preliminary data.</text>
</comment>
<organism evidence="2">
    <name type="scientific">Archaeoglobus fulgidus</name>
    <dbReference type="NCBI Taxonomy" id="2234"/>
    <lineage>
        <taxon>Archaea</taxon>
        <taxon>Methanobacteriati</taxon>
        <taxon>Methanobacteriota</taxon>
        <taxon>Archaeoglobi</taxon>
        <taxon>Archaeoglobales</taxon>
        <taxon>Archaeoglobaceae</taxon>
        <taxon>Archaeoglobus</taxon>
    </lineage>
</organism>
<proteinExistence type="predicted"/>
<dbReference type="InterPro" id="IPR002491">
    <property type="entry name" value="ABC_transptr_periplasmic_BD"/>
</dbReference>
<feature type="domain" description="Fe/B12 periplasmic-binding" evidence="1">
    <location>
        <begin position="44"/>
        <end position="318"/>
    </location>
</feature>
<dbReference type="AlphaFoldDB" id="A0A7J3M4T9"/>
<dbReference type="InterPro" id="IPR050902">
    <property type="entry name" value="ABC_Transporter_SBP"/>
</dbReference>
<reference evidence="2" key="1">
    <citation type="journal article" date="2020" name="mSystems">
        <title>Genome- and Community-Level Interaction Insights into Carbon Utilization and Element Cycling Functions of Hydrothermarchaeota in Hydrothermal Sediment.</title>
        <authorList>
            <person name="Zhou Z."/>
            <person name="Liu Y."/>
            <person name="Xu W."/>
            <person name="Pan J."/>
            <person name="Luo Z.H."/>
            <person name="Li M."/>
        </authorList>
    </citation>
    <scope>NUCLEOTIDE SEQUENCE [LARGE SCALE GENOMIC DNA]</scope>
    <source>
        <strain evidence="2">SpSt-587</strain>
    </source>
</reference>
<protein>
    <submittedName>
        <fullName evidence="2">ABC transporter substrate-binding protein</fullName>
    </submittedName>
</protein>
<gene>
    <name evidence="2" type="ORF">ENT52_06215</name>
</gene>